<organism evidence="2 3">
    <name type="scientific">Arcanobacterium buesumense</name>
    <dbReference type="NCBI Taxonomy" id="2722751"/>
    <lineage>
        <taxon>Bacteria</taxon>
        <taxon>Bacillati</taxon>
        <taxon>Actinomycetota</taxon>
        <taxon>Actinomycetes</taxon>
        <taxon>Actinomycetales</taxon>
        <taxon>Actinomycetaceae</taxon>
        <taxon>Arcanobacterium</taxon>
    </lineage>
</organism>
<dbReference type="SMART" id="SM00341">
    <property type="entry name" value="HRDC"/>
    <property type="match status" value="1"/>
</dbReference>
<dbReference type="SUPFAM" id="SSF47819">
    <property type="entry name" value="HRDC-like"/>
    <property type="match status" value="1"/>
</dbReference>
<dbReference type="Pfam" id="PF18305">
    <property type="entry name" value="DNA_pol_A_exoN"/>
    <property type="match status" value="1"/>
</dbReference>
<accession>A0A6H2ELD6</accession>
<protein>
    <submittedName>
        <fullName evidence="2">Ribonuclease D</fullName>
    </submittedName>
</protein>
<keyword evidence="3" id="KW-1185">Reference proteome</keyword>
<proteinExistence type="predicted"/>
<dbReference type="Gene3D" id="3.30.420.10">
    <property type="entry name" value="Ribonuclease H-like superfamily/Ribonuclease H"/>
    <property type="match status" value="1"/>
</dbReference>
<dbReference type="InterPro" id="IPR010997">
    <property type="entry name" value="HRDC-like_sf"/>
</dbReference>
<dbReference type="Gene3D" id="1.10.150.80">
    <property type="entry name" value="HRDC domain"/>
    <property type="match status" value="2"/>
</dbReference>
<dbReference type="PROSITE" id="PS50967">
    <property type="entry name" value="HRDC"/>
    <property type="match status" value="1"/>
</dbReference>
<evidence type="ECO:0000259" key="1">
    <source>
        <dbReference type="PROSITE" id="PS50967"/>
    </source>
</evidence>
<dbReference type="InterPro" id="IPR041605">
    <property type="entry name" value="Exo_C"/>
</dbReference>
<dbReference type="SUPFAM" id="SSF53098">
    <property type="entry name" value="Ribonuclease H-like"/>
    <property type="match status" value="1"/>
</dbReference>
<dbReference type="InterPro" id="IPR044876">
    <property type="entry name" value="HRDC_dom_sf"/>
</dbReference>
<evidence type="ECO:0000313" key="3">
    <source>
        <dbReference type="Proteomes" id="UP000502298"/>
    </source>
</evidence>
<dbReference type="GO" id="GO:0000166">
    <property type="term" value="F:nucleotide binding"/>
    <property type="evidence" value="ECO:0007669"/>
    <property type="project" value="InterPro"/>
</dbReference>
<dbReference type="AlphaFoldDB" id="A0A6H2ELD6"/>
<name>A0A6H2ELD6_9ACTO</name>
<dbReference type="GO" id="GO:0003676">
    <property type="term" value="F:nucleic acid binding"/>
    <property type="evidence" value="ECO:0007669"/>
    <property type="project" value="InterPro"/>
</dbReference>
<dbReference type="KEGG" id="arca:HC352_03780"/>
<sequence length="395" mass="44969">MSVENSKLHALIEPRDGLPDITHEDLAQAITKLAAGTGPFAVDTERAMGLRYSNRAYLIQIKRSGAGIFLIDPIGIEDQLAPLAQVMDAEWILHAADQDLPCLAELGLKPQSVFDTELAGRILGFDHVSLQAMVADQLGISLAKEHSHADWSQRPLGPELRAYAALDVELLAELRQKLTTQLHEAKRWEWFVQECEEVRLRPVPQPHPQPWRKAVKYAKFPDQRSLAMLKELWDARDKLAQERDLAPGKVLPNKVLAALAARKPRSQADIHNSSMFRSRTRKRDTTTWWNAIHHAWNLSQAELPERKFTYSKDPFPPVQRWEKLRPEAAERWSQVRSAVLHHADNLGIRQEVLLKPRLQKELAWQGWQSPQDIPHILADLGARPWQIDQVCHALA</sequence>
<dbReference type="PANTHER" id="PTHR47649:SF1">
    <property type="entry name" value="RIBONUCLEASE D"/>
    <property type="match status" value="1"/>
</dbReference>
<dbReference type="InterPro" id="IPR002121">
    <property type="entry name" value="HRDC_dom"/>
</dbReference>
<dbReference type="Pfam" id="PF00570">
    <property type="entry name" value="HRDC"/>
    <property type="match status" value="1"/>
</dbReference>
<dbReference type="SMART" id="SM00474">
    <property type="entry name" value="35EXOc"/>
    <property type="match status" value="1"/>
</dbReference>
<dbReference type="GO" id="GO:0006139">
    <property type="term" value="P:nucleobase-containing compound metabolic process"/>
    <property type="evidence" value="ECO:0007669"/>
    <property type="project" value="InterPro"/>
</dbReference>
<gene>
    <name evidence="2" type="ORF">HC352_03780</name>
</gene>
<dbReference type="RefSeq" id="WP_168917652.1">
    <property type="nucleotide sequence ID" value="NZ_CP050804.1"/>
</dbReference>
<dbReference type="Pfam" id="PF01612">
    <property type="entry name" value="DNA_pol_A_exo1"/>
    <property type="match status" value="1"/>
</dbReference>
<dbReference type="CDD" id="cd06142">
    <property type="entry name" value="RNaseD_exo"/>
    <property type="match status" value="1"/>
</dbReference>
<evidence type="ECO:0000313" key="2">
    <source>
        <dbReference type="EMBL" id="QJC21712.1"/>
    </source>
</evidence>
<dbReference type="InterPro" id="IPR012337">
    <property type="entry name" value="RNaseH-like_sf"/>
</dbReference>
<dbReference type="PANTHER" id="PTHR47649">
    <property type="entry name" value="RIBONUCLEASE D"/>
    <property type="match status" value="1"/>
</dbReference>
<dbReference type="InterPro" id="IPR036397">
    <property type="entry name" value="RNaseH_sf"/>
</dbReference>
<reference evidence="2 3" key="1">
    <citation type="submission" date="2020-03" db="EMBL/GenBank/DDBJ databases">
        <title>Complete genome of Arcanobacterium buesumensis sp. nov. strain 2701.</title>
        <authorList>
            <person name="Borowiak M."/>
            <person name="Alssahen M."/>
            <person name="Laemmler C."/>
            <person name="Malorny B."/>
            <person name="Hassan A."/>
            <person name="Prenger-Berninghoff E."/>
            <person name="Ploetz M."/>
            <person name="Abdulmawjood A."/>
        </authorList>
    </citation>
    <scope>NUCLEOTIDE SEQUENCE [LARGE SCALE GENOMIC DNA]</scope>
    <source>
        <strain evidence="2 3">2701</strain>
    </source>
</reference>
<dbReference type="InterPro" id="IPR051086">
    <property type="entry name" value="RNase_D-like"/>
</dbReference>
<dbReference type="Proteomes" id="UP000502298">
    <property type="component" value="Chromosome"/>
</dbReference>
<dbReference type="GO" id="GO:0008408">
    <property type="term" value="F:3'-5' exonuclease activity"/>
    <property type="evidence" value="ECO:0007669"/>
    <property type="project" value="InterPro"/>
</dbReference>
<dbReference type="InterPro" id="IPR002562">
    <property type="entry name" value="3'-5'_exonuclease_dom"/>
</dbReference>
<dbReference type="EMBL" id="CP050804">
    <property type="protein sequence ID" value="QJC21712.1"/>
    <property type="molecule type" value="Genomic_DNA"/>
</dbReference>
<feature type="domain" description="HRDC" evidence="1">
    <location>
        <begin position="222"/>
        <end position="302"/>
    </location>
</feature>